<reference evidence="2" key="1">
    <citation type="submission" date="2023-03" db="EMBL/GenBank/DDBJ databases">
        <authorList>
            <person name="Julca I."/>
        </authorList>
    </citation>
    <scope>NUCLEOTIDE SEQUENCE</scope>
</reference>
<dbReference type="EMBL" id="OX459119">
    <property type="protein sequence ID" value="CAI9094793.1"/>
    <property type="molecule type" value="Genomic_DNA"/>
</dbReference>
<evidence type="ECO:0000256" key="1">
    <source>
        <dbReference type="SAM" id="MobiDB-lite"/>
    </source>
</evidence>
<dbReference type="AlphaFoldDB" id="A0AAV1CIA0"/>
<evidence type="ECO:0000313" key="3">
    <source>
        <dbReference type="Proteomes" id="UP001161247"/>
    </source>
</evidence>
<name>A0AAV1CIA0_OLDCO</name>
<proteinExistence type="predicted"/>
<organism evidence="2 3">
    <name type="scientific">Oldenlandia corymbosa var. corymbosa</name>
    <dbReference type="NCBI Taxonomy" id="529605"/>
    <lineage>
        <taxon>Eukaryota</taxon>
        <taxon>Viridiplantae</taxon>
        <taxon>Streptophyta</taxon>
        <taxon>Embryophyta</taxon>
        <taxon>Tracheophyta</taxon>
        <taxon>Spermatophyta</taxon>
        <taxon>Magnoliopsida</taxon>
        <taxon>eudicotyledons</taxon>
        <taxon>Gunneridae</taxon>
        <taxon>Pentapetalae</taxon>
        <taxon>asterids</taxon>
        <taxon>lamiids</taxon>
        <taxon>Gentianales</taxon>
        <taxon>Rubiaceae</taxon>
        <taxon>Rubioideae</taxon>
        <taxon>Spermacoceae</taxon>
        <taxon>Hedyotis-Oldenlandia complex</taxon>
        <taxon>Oldenlandia</taxon>
    </lineage>
</organism>
<feature type="region of interest" description="Disordered" evidence="1">
    <location>
        <begin position="54"/>
        <end position="143"/>
    </location>
</feature>
<gene>
    <name evidence="2" type="ORF">OLC1_LOCUS5887</name>
</gene>
<accession>A0AAV1CIA0</accession>
<feature type="compositionally biased region" description="Basic and acidic residues" evidence="1">
    <location>
        <begin position="117"/>
        <end position="131"/>
    </location>
</feature>
<protein>
    <submittedName>
        <fullName evidence="2">OLC1v1030588C1</fullName>
    </submittedName>
</protein>
<feature type="region of interest" description="Disordered" evidence="1">
    <location>
        <begin position="166"/>
        <end position="201"/>
    </location>
</feature>
<feature type="compositionally biased region" description="Basic and acidic residues" evidence="1">
    <location>
        <begin position="96"/>
        <end position="109"/>
    </location>
</feature>
<feature type="compositionally biased region" description="Basic and acidic residues" evidence="1">
    <location>
        <begin position="168"/>
        <end position="184"/>
    </location>
</feature>
<keyword evidence="3" id="KW-1185">Reference proteome</keyword>
<evidence type="ECO:0000313" key="2">
    <source>
        <dbReference type="EMBL" id="CAI9094793.1"/>
    </source>
</evidence>
<dbReference type="Proteomes" id="UP001161247">
    <property type="component" value="Chromosome 2"/>
</dbReference>
<sequence length="201" mass="22520">MTFREDCCQVGDLNIDLENVLSEIEDQTHAALTLGKNDEMDIEDTQILKDFELSQPKLPPHGETMKPWPKDKIGGGRKRKMGNPLRPSQSQYHVEGSSHQKQENVRGGEEMGGENVGRGEDVGEENVRGGEDVGSSRGSHTRYEEEPLLTITLGEDSQVLNLIPLETIRPEPEEPIIRKSDRSRNVPKNYTPPTIPKRGKK</sequence>